<organism evidence="2 3">
    <name type="scientific">Eubacterium maltosivorans</name>
    <dbReference type="NCBI Taxonomy" id="2041044"/>
    <lineage>
        <taxon>Bacteria</taxon>
        <taxon>Bacillati</taxon>
        <taxon>Bacillota</taxon>
        <taxon>Clostridia</taxon>
        <taxon>Eubacteriales</taxon>
        <taxon>Eubacteriaceae</taxon>
        <taxon>Eubacterium</taxon>
    </lineage>
</organism>
<sequence>MAKTKTITIECPKCREAFEIKGYETINASLDEELKAKLIKTELFRHTCPECGEAFSEPYSLKYQDMEKEYMVILDMGDVDTAAAAEEVLEMFPNYRIRIVKDVMDLLEKIHIFESNLNDKIIAYLDHKIYEDVSAKLRAENSPIAIDKVLFGSFEFQKKKVVFGAINNAGKQIFIDTPFADYKALANSPRLVPCFKEKEGEYVIDKAWAEALA</sequence>
<dbReference type="InterPro" id="IPR025682">
    <property type="entry name" value="CpXC_dom"/>
</dbReference>
<dbReference type="Pfam" id="PF14353">
    <property type="entry name" value="CpXC"/>
    <property type="match status" value="1"/>
</dbReference>
<name>A0A4P9C830_EUBML</name>
<gene>
    <name evidence="2" type="ORF">CPZ25_009985</name>
</gene>
<evidence type="ECO:0000259" key="1">
    <source>
        <dbReference type="Pfam" id="PF14353"/>
    </source>
</evidence>
<evidence type="ECO:0000313" key="2">
    <source>
        <dbReference type="EMBL" id="QCT71640.1"/>
    </source>
</evidence>
<dbReference type="Proteomes" id="UP000218387">
    <property type="component" value="Chromosome"/>
</dbReference>
<dbReference type="AlphaFoldDB" id="A0A4P9C830"/>
<dbReference type="RefSeq" id="WP_096918693.1">
    <property type="nucleotide sequence ID" value="NZ_CP029487.1"/>
</dbReference>
<protein>
    <recommendedName>
        <fullName evidence="1">CpXC domain-containing protein</fullName>
    </recommendedName>
</protein>
<dbReference type="EMBL" id="CP029487">
    <property type="protein sequence ID" value="QCT71640.1"/>
    <property type="molecule type" value="Genomic_DNA"/>
</dbReference>
<keyword evidence="3" id="KW-1185">Reference proteome</keyword>
<evidence type="ECO:0000313" key="3">
    <source>
        <dbReference type="Proteomes" id="UP000218387"/>
    </source>
</evidence>
<dbReference type="KEGG" id="emt:CPZ25_009985"/>
<accession>A0A4P9C830</accession>
<proteinExistence type="predicted"/>
<feature type="domain" description="CpXC" evidence="1">
    <location>
        <begin position="9"/>
        <end position="122"/>
    </location>
</feature>
<reference evidence="2 3" key="1">
    <citation type="submission" date="2018-05" db="EMBL/GenBank/DDBJ databases">
        <title>Genome comparison of Eubacterium sp.</title>
        <authorList>
            <person name="Feng Y."/>
            <person name="Sanchez-Andrea I."/>
            <person name="Stams A.J.M."/>
            <person name="De Vos W.M."/>
        </authorList>
    </citation>
    <scope>NUCLEOTIDE SEQUENCE [LARGE SCALE GENOMIC DNA]</scope>
    <source>
        <strain evidence="2 3">YI</strain>
    </source>
</reference>